<protein>
    <submittedName>
        <fullName evidence="2">Uncharacterized protein</fullName>
    </submittedName>
</protein>
<accession>A0A6J4V5Q9</accession>
<name>A0A6J4V5Q9_9BACT</name>
<keyword evidence="1" id="KW-0732">Signal</keyword>
<proteinExistence type="predicted"/>
<feature type="signal peptide" evidence="1">
    <location>
        <begin position="1"/>
        <end position="25"/>
    </location>
</feature>
<reference evidence="2" key="1">
    <citation type="submission" date="2020-02" db="EMBL/GenBank/DDBJ databases">
        <authorList>
            <person name="Meier V. D."/>
        </authorList>
    </citation>
    <scope>NUCLEOTIDE SEQUENCE</scope>
    <source>
        <strain evidence="2">AVDCRST_MAG70</strain>
    </source>
</reference>
<dbReference type="EMBL" id="CADCWH010000329">
    <property type="protein sequence ID" value="CAA9566120.1"/>
    <property type="molecule type" value="Genomic_DNA"/>
</dbReference>
<dbReference type="AlphaFoldDB" id="A0A6J4V5Q9"/>
<gene>
    <name evidence="2" type="ORF">AVDCRST_MAG70-2053</name>
</gene>
<organism evidence="2">
    <name type="scientific">uncultured Thermomicrobiales bacterium</name>
    <dbReference type="NCBI Taxonomy" id="1645740"/>
    <lineage>
        <taxon>Bacteria</taxon>
        <taxon>Pseudomonadati</taxon>
        <taxon>Thermomicrobiota</taxon>
        <taxon>Thermomicrobia</taxon>
        <taxon>Thermomicrobiales</taxon>
        <taxon>environmental samples</taxon>
    </lineage>
</organism>
<feature type="chain" id="PRO_5026693613" evidence="1">
    <location>
        <begin position="26"/>
        <end position="120"/>
    </location>
</feature>
<evidence type="ECO:0000313" key="2">
    <source>
        <dbReference type="EMBL" id="CAA9566120.1"/>
    </source>
</evidence>
<evidence type="ECO:0000256" key="1">
    <source>
        <dbReference type="SAM" id="SignalP"/>
    </source>
</evidence>
<sequence>MKNRITTLFAVGAMALAVGVGSASAHYCTPVNKADGAGSVGTYNIATGQFTPSKRLMSGFNMDTGRVNGAFVTFTDGSFSYDLFMHQLLPDGALAAGPGGDDQCDGQGVDDALSCLGIPH</sequence>